<dbReference type="EMBL" id="WEGK01000004">
    <property type="protein sequence ID" value="MQY19288.1"/>
    <property type="molecule type" value="Genomic_DNA"/>
</dbReference>
<evidence type="ECO:0000256" key="4">
    <source>
        <dbReference type="ARBA" id="ARBA00023002"/>
    </source>
</evidence>
<feature type="binding site" evidence="6">
    <location>
        <begin position="43"/>
        <end position="46"/>
    </location>
    <ligand>
        <name>substrate</name>
    </ligand>
</feature>
<keyword evidence="4 5" id="KW-0560">Oxidoreductase</keyword>
<feature type="binding site" evidence="5 6">
    <location>
        <position position="105"/>
    </location>
    <ligand>
        <name>substrate</name>
    </ligand>
</feature>
<keyword evidence="2 5" id="KW-0285">Flavoprotein</keyword>
<dbReference type="InterPro" id="IPR011576">
    <property type="entry name" value="Pyridox_Oxase_N"/>
</dbReference>
<feature type="region of interest" description="Disordered" evidence="8">
    <location>
        <begin position="1"/>
        <end position="26"/>
    </location>
</feature>
<dbReference type="GO" id="GO:0010181">
    <property type="term" value="F:FMN binding"/>
    <property type="evidence" value="ECO:0007669"/>
    <property type="project" value="UniProtKB-UniRule"/>
</dbReference>
<evidence type="ECO:0000313" key="12">
    <source>
        <dbReference type="Proteomes" id="UP000438448"/>
    </source>
</evidence>
<dbReference type="GO" id="GO:0004733">
    <property type="term" value="F:pyridoxamine phosphate oxidase activity"/>
    <property type="evidence" value="ECO:0007669"/>
    <property type="project" value="UniProtKB-UniRule"/>
</dbReference>
<evidence type="ECO:0000313" key="11">
    <source>
        <dbReference type="EMBL" id="MQY19288.1"/>
    </source>
</evidence>
<feature type="binding site" evidence="5 7">
    <location>
        <position position="235"/>
    </location>
    <ligand>
        <name>FMN</name>
        <dbReference type="ChEBI" id="CHEBI:58210"/>
    </ligand>
</feature>
<dbReference type="InterPro" id="IPR012349">
    <property type="entry name" value="Split_barrel_FMN-bd"/>
</dbReference>
<comment type="pathway">
    <text evidence="5">Cofactor metabolism; pyridoxal 5'-phosphate salvage; pyridoxal 5'-phosphate from pyridoxine 5'-phosphate: step 1/1.</text>
</comment>
<evidence type="ECO:0000259" key="10">
    <source>
        <dbReference type="Pfam" id="PF10590"/>
    </source>
</evidence>
<comment type="cofactor">
    <cofactor evidence="5 7">
        <name>FMN</name>
        <dbReference type="ChEBI" id="CHEBI:58210"/>
    </cofactor>
    <text evidence="5 7">Binds 1 FMN per subunit.</text>
</comment>
<dbReference type="AlphaFoldDB" id="A0A7K0D0S0"/>
<feature type="domain" description="Pyridoxamine 5'-phosphate oxidase N-terminal" evidence="9">
    <location>
        <begin position="70"/>
        <end position="196"/>
    </location>
</feature>
<dbReference type="InterPro" id="IPR019576">
    <property type="entry name" value="Pyridoxamine_oxidase_dimer_C"/>
</dbReference>
<evidence type="ECO:0000259" key="9">
    <source>
        <dbReference type="Pfam" id="PF01243"/>
    </source>
</evidence>
<evidence type="ECO:0000256" key="2">
    <source>
        <dbReference type="ARBA" id="ARBA00022630"/>
    </source>
</evidence>
<dbReference type="NCBIfam" id="TIGR00558">
    <property type="entry name" value="pdxH"/>
    <property type="match status" value="1"/>
</dbReference>
<dbReference type="Pfam" id="PF10590">
    <property type="entry name" value="PNP_phzG_C"/>
    <property type="match status" value="1"/>
</dbReference>
<feature type="binding site" evidence="5 7">
    <location>
        <position position="225"/>
    </location>
    <ligand>
        <name>FMN</name>
        <dbReference type="ChEBI" id="CHEBI:58210"/>
    </ligand>
</feature>
<feature type="binding site" evidence="5 7">
    <location>
        <position position="122"/>
    </location>
    <ligand>
        <name>FMN</name>
        <dbReference type="ChEBI" id="CHEBI:58210"/>
    </ligand>
</feature>
<organism evidence="11 12">
    <name type="scientific">Nocardia macrotermitis</name>
    <dbReference type="NCBI Taxonomy" id="2585198"/>
    <lineage>
        <taxon>Bacteria</taxon>
        <taxon>Bacillati</taxon>
        <taxon>Actinomycetota</taxon>
        <taxon>Actinomycetes</taxon>
        <taxon>Mycobacteriales</taxon>
        <taxon>Nocardiaceae</taxon>
        <taxon>Nocardia</taxon>
    </lineage>
</organism>
<feature type="binding site" evidence="5 7">
    <location>
        <begin position="100"/>
        <end position="105"/>
    </location>
    <ligand>
        <name>FMN</name>
        <dbReference type="ChEBI" id="CHEBI:58210"/>
    </ligand>
</feature>
<protein>
    <recommendedName>
        <fullName evidence="5">Pyridoxine/pyridoxamine 5'-phosphate oxidase</fullName>
        <ecNumber evidence="5">1.4.3.5</ecNumber>
    </recommendedName>
    <alternativeName>
        <fullName evidence="5">PNP/PMP oxidase</fullName>
        <shortName evidence="5">PNPOx</shortName>
    </alternativeName>
    <alternativeName>
        <fullName evidence="5">Pyridoxal 5'-phosphate synthase</fullName>
    </alternativeName>
</protein>
<evidence type="ECO:0000256" key="6">
    <source>
        <dbReference type="PIRSR" id="PIRSR000190-1"/>
    </source>
</evidence>
<feature type="binding site" evidence="5 7">
    <location>
        <begin position="179"/>
        <end position="180"/>
    </location>
    <ligand>
        <name>FMN</name>
        <dbReference type="ChEBI" id="CHEBI:58210"/>
    </ligand>
</feature>
<keyword evidence="12" id="KW-1185">Reference proteome</keyword>
<dbReference type="PROSITE" id="PS01064">
    <property type="entry name" value="PYRIDOX_OXIDASE"/>
    <property type="match status" value="1"/>
</dbReference>
<feature type="binding site" evidence="5 6">
    <location>
        <position position="170"/>
    </location>
    <ligand>
        <name>substrate</name>
    </ligand>
</feature>
<proteinExistence type="inferred from homology"/>
<gene>
    <name evidence="5 11" type="primary">pdxH</name>
    <name evidence="11" type="ORF">NRB20_23730</name>
</gene>
<dbReference type="SUPFAM" id="SSF50475">
    <property type="entry name" value="FMN-binding split barrel"/>
    <property type="match status" value="1"/>
</dbReference>
<dbReference type="HAMAP" id="MF_01629">
    <property type="entry name" value="PdxH"/>
    <property type="match status" value="1"/>
</dbReference>
<dbReference type="Gene3D" id="2.30.110.10">
    <property type="entry name" value="Electron Transport, Fmn-binding Protein, Chain A"/>
    <property type="match status" value="1"/>
</dbReference>
<dbReference type="NCBIfam" id="NF004231">
    <property type="entry name" value="PRK05679.1"/>
    <property type="match status" value="1"/>
</dbReference>
<dbReference type="Proteomes" id="UP000438448">
    <property type="component" value="Unassembled WGS sequence"/>
</dbReference>
<keyword evidence="5" id="KW-0664">Pyridoxine biosynthesis</keyword>
<feature type="binding site" evidence="5 6">
    <location>
        <begin position="231"/>
        <end position="233"/>
    </location>
    <ligand>
        <name>substrate</name>
    </ligand>
</feature>
<keyword evidence="3 5" id="KW-0288">FMN</keyword>
<feature type="binding site" evidence="5 7">
    <location>
        <begin position="115"/>
        <end position="116"/>
    </location>
    <ligand>
        <name>FMN</name>
        <dbReference type="ChEBI" id="CHEBI:58210"/>
    </ligand>
</feature>
<comment type="caution">
    <text evidence="5">Lacks conserved residue(s) required for the propagation of feature annotation.</text>
</comment>
<comment type="function">
    <text evidence="5">Catalyzes the oxidation of either pyridoxine 5'-phosphate (PNP) or pyridoxamine 5'-phosphate (PMP) into pyridoxal 5'-phosphate (PLP).</text>
</comment>
<evidence type="ECO:0000256" key="3">
    <source>
        <dbReference type="ARBA" id="ARBA00022643"/>
    </source>
</evidence>
<evidence type="ECO:0000256" key="1">
    <source>
        <dbReference type="ARBA" id="ARBA00007301"/>
    </source>
</evidence>
<feature type="binding site" evidence="5 6">
    <location>
        <position position="166"/>
    </location>
    <ligand>
        <name>substrate</name>
    </ligand>
</feature>
<reference evidence="11 12" key="1">
    <citation type="submission" date="2019-10" db="EMBL/GenBank/DDBJ databases">
        <title>Nocardia macrotermitis sp. nov. and Nocardia aurantia sp. nov., isolated from the gut of fungus growing-termite Macrotermes natalensis.</title>
        <authorList>
            <person name="Benndorf R."/>
            <person name="Schwitalla J."/>
            <person name="Martin K."/>
            <person name="De Beer W."/>
            <person name="Kaster A.-K."/>
            <person name="Vollmers J."/>
            <person name="Poulsen M."/>
            <person name="Beemelmanns C."/>
        </authorList>
    </citation>
    <scope>NUCLEOTIDE SEQUENCE [LARGE SCALE GENOMIC DNA]</scope>
    <source>
        <strain evidence="11 12">RB20</strain>
    </source>
</reference>
<feature type="binding site" evidence="5 6">
    <location>
        <position position="162"/>
    </location>
    <ligand>
        <name>substrate</name>
    </ligand>
</feature>
<feature type="domain" description="Pyridoxine 5'-phosphate oxidase dimerisation C-terminal" evidence="10">
    <location>
        <begin position="212"/>
        <end position="257"/>
    </location>
</feature>
<dbReference type="PANTHER" id="PTHR10851:SF0">
    <property type="entry name" value="PYRIDOXINE-5'-PHOSPHATE OXIDASE"/>
    <property type="match status" value="1"/>
</dbReference>
<dbReference type="InterPro" id="IPR019740">
    <property type="entry name" value="Pyridox_Oxase_CS"/>
</dbReference>
<dbReference type="PIRSF" id="PIRSF000190">
    <property type="entry name" value="Pyd_amn-ph_oxd"/>
    <property type="match status" value="1"/>
</dbReference>
<comment type="subunit">
    <text evidence="5">Homodimer.</text>
</comment>
<comment type="caution">
    <text evidence="11">The sequence shown here is derived from an EMBL/GenBank/DDBJ whole genome shotgun (WGS) entry which is preliminary data.</text>
</comment>
<dbReference type="EC" id="1.4.3.5" evidence="5"/>
<dbReference type="InterPro" id="IPR000659">
    <property type="entry name" value="Pyridox_Oxase"/>
</dbReference>
<evidence type="ECO:0000256" key="7">
    <source>
        <dbReference type="PIRSR" id="PIRSR000190-2"/>
    </source>
</evidence>
<feature type="binding site" evidence="5 7">
    <location>
        <position position="144"/>
    </location>
    <ligand>
        <name>FMN</name>
        <dbReference type="ChEBI" id="CHEBI:58210"/>
    </ligand>
</feature>
<dbReference type="Pfam" id="PF01243">
    <property type="entry name" value="PNPOx_N"/>
    <property type="match status" value="1"/>
</dbReference>
<sequence>MRDEENSPGSAEARVGFPTGNSTPTYPDVGAAMRAEMDIAAMRAEYGGDPDLDESWLSDGWEPLLRNWIEQATRAGIAEPNAMVLATVEMTGAGPRPASRTVLCKGLSQAGVTFYTNYDSAKGNQLAAIPYASITFAWPALGRQVTVRGPVQQVGPETTAVYWRSRPRNSQLGAWASQQSRPVASRADLDRALDKVTTRFEDVEQLPVPANWGGYLLTPETVEFWQGRRSRLHNRIRITLEVGNPDISAMKIERLQP</sequence>
<comment type="pathway">
    <text evidence="5">Cofactor metabolism; pyridoxal 5'-phosphate salvage; pyridoxal 5'-phosphate from pyridoxamine 5'-phosphate: step 1/1.</text>
</comment>
<comment type="catalytic activity">
    <reaction evidence="5">
        <text>pyridoxine 5'-phosphate + O2 = pyridoxal 5'-phosphate + H2O2</text>
        <dbReference type="Rhea" id="RHEA:15149"/>
        <dbReference type="ChEBI" id="CHEBI:15379"/>
        <dbReference type="ChEBI" id="CHEBI:16240"/>
        <dbReference type="ChEBI" id="CHEBI:58589"/>
        <dbReference type="ChEBI" id="CHEBI:597326"/>
        <dbReference type="EC" id="1.4.3.5"/>
    </reaction>
</comment>
<evidence type="ECO:0000256" key="8">
    <source>
        <dbReference type="SAM" id="MobiDB-lite"/>
    </source>
</evidence>
<evidence type="ECO:0000256" key="5">
    <source>
        <dbReference type="HAMAP-Rule" id="MF_01629"/>
    </source>
</evidence>
<comment type="catalytic activity">
    <reaction evidence="5">
        <text>pyridoxamine 5'-phosphate + O2 + H2O = pyridoxal 5'-phosphate + H2O2 + NH4(+)</text>
        <dbReference type="Rhea" id="RHEA:15817"/>
        <dbReference type="ChEBI" id="CHEBI:15377"/>
        <dbReference type="ChEBI" id="CHEBI:15379"/>
        <dbReference type="ChEBI" id="CHEBI:16240"/>
        <dbReference type="ChEBI" id="CHEBI:28938"/>
        <dbReference type="ChEBI" id="CHEBI:58451"/>
        <dbReference type="ChEBI" id="CHEBI:597326"/>
        <dbReference type="EC" id="1.4.3.5"/>
    </reaction>
</comment>
<dbReference type="GO" id="GO:0008615">
    <property type="term" value="P:pyridoxine biosynthetic process"/>
    <property type="evidence" value="ECO:0007669"/>
    <property type="project" value="UniProtKB-UniRule"/>
</dbReference>
<name>A0A7K0D0S0_9NOCA</name>
<dbReference type="PANTHER" id="PTHR10851">
    <property type="entry name" value="PYRIDOXINE-5-PHOSPHATE OXIDASE"/>
    <property type="match status" value="1"/>
</dbReference>
<accession>A0A7K0D0S0</accession>
<dbReference type="UniPathway" id="UPA01068">
    <property type="reaction ID" value="UER00304"/>
</dbReference>
<comment type="similarity">
    <text evidence="1 5">Belongs to the pyridoxamine 5'-phosphate oxidase family.</text>
</comment>